<dbReference type="KEGG" id="pla:Plav_0260"/>
<dbReference type="EMBL" id="CP000774">
    <property type="protein sequence ID" value="ABS61883.1"/>
    <property type="molecule type" value="Genomic_DNA"/>
</dbReference>
<dbReference type="Pfam" id="PF02646">
    <property type="entry name" value="RmuC"/>
    <property type="match status" value="1"/>
</dbReference>
<dbReference type="PANTHER" id="PTHR30563:SF0">
    <property type="entry name" value="DNA RECOMBINATION PROTEIN RMUC"/>
    <property type="match status" value="1"/>
</dbReference>
<feature type="region of interest" description="Disordered" evidence="6">
    <location>
        <begin position="347"/>
        <end position="366"/>
    </location>
</feature>
<proteinExistence type="inferred from homology"/>
<accession>A7HPQ0</accession>
<keyword evidence="4" id="KW-0175">Coiled coil</keyword>
<dbReference type="eggNOG" id="COG1322">
    <property type="taxonomic scope" value="Bacteria"/>
</dbReference>
<dbReference type="HOGENOM" id="CLU_020365_0_1_5"/>
<dbReference type="RefSeq" id="WP_011995174.1">
    <property type="nucleotide sequence ID" value="NC_009719.1"/>
</dbReference>
<name>A7HPQ0_PARL1</name>
<evidence type="ECO:0000256" key="5">
    <source>
        <dbReference type="ARBA" id="ARBA00023172"/>
    </source>
</evidence>
<dbReference type="OrthoDB" id="370725at2"/>
<dbReference type="PANTHER" id="PTHR30563">
    <property type="entry name" value="DNA RECOMBINATION PROTEIN RMUC"/>
    <property type="match status" value="1"/>
</dbReference>
<dbReference type="STRING" id="402881.Plav_0260"/>
<dbReference type="GO" id="GO:0006310">
    <property type="term" value="P:DNA recombination"/>
    <property type="evidence" value="ECO:0007669"/>
    <property type="project" value="UniProtKB-KW"/>
</dbReference>
<dbReference type="AlphaFoldDB" id="A7HPQ0"/>
<evidence type="ECO:0000256" key="1">
    <source>
        <dbReference type="ARBA" id="ARBA00003416"/>
    </source>
</evidence>
<evidence type="ECO:0000256" key="3">
    <source>
        <dbReference type="ARBA" id="ARBA00021840"/>
    </source>
</evidence>
<gene>
    <name evidence="7" type="ordered locus">Plav_0260</name>
</gene>
<evidence type="ECO:0000313" key="8">
    <source>
        <dbReference type="Proteomes" id="UP000006377"/>
    </source>
</evidence>
<evidence type="ECO:0000256" key="2">
    <source>
        <dbReference type="ARBA" id="ARBA00009840"/>
    </source>
</evidence>
<keyword evidence="5" id="KW-0233">DNA recombination</keyword>
<comment type="similarity">
    <text evidence="2">Belongs to the RmuC family.</text>
</comment>
<dbReference type="InterPro" id="IPR003798">
    <property type="entry name" value="DNA_recombination_RmuC"/>
</dbReference>
<organism evidence="7 8">
    <name type="scientific">Parvibaculum lavamentivorans (strain DS-1 / DSM 13023 / NCIMB 13966)</name>
    <dbReference type="NCBI Taxonomy" id="402881"/>
    <lineage>
        <taxon>Bacteria</taxon>
        <taxon>Pseudomonadati</taxon>
        <taxon>Pseudomonadota</taxon>
        <taxon>Alphaproteobacteria</taxon>
        <taxon>Hyphomicrobiales</taxon>
        <taxon>Parvibaculaceae</taxon>
        <taxon>Parvibaculum</taxon>
    </lineage>
</organism>
<evidence type="ECO:0000256" key="6">
    <source>
        <dbReference type="SAM" id="MobiDB-lite"/>
    </source>
</evidence>
<protein>
    <recommendedName>
        <fullName evidence="3">DNA recombination protein RmuC homolog</fullName>
    </recommendedName>
</protein>
<evidence type="ECO:0000256" key="4">
    <source>
        <dbReference type="ARBA" id="ARBA00023054"/>
    </source>
</evidence>
<comment type="function">
    <text evidence="1">Involved in DNA recombination.</text>
</comment>
<evidence type="ECO:0000313" key="7">
    <source>
        <dbReference type="EMBL" id="ABS61883.1"/>
    </source>
</evidence>
<reference evidence="7 8" key="1">
    <citation type="journal article" date="2011" name="Stand. Genomic Sci.">
        <title>Complete genome sequence of Parvibaculum lavamentivorans type strain (DS-1(T)).</title>
        <authorList>
            <person name="Schleheck D."/>
            <person name="Weiss M."/>
            <person name="Pitluck S."/>
            <person name="Bruce D."/>
            <person name="Land M.L."/>
            <person name="Han S."/>
            <person name="Saunders E."/>
            <person name="Tapia R."/>
            <person name="Detter C."/>
            <person name="Brettin T."/>
            <person name="Han J."/>
            <person name="Woyke T."/>
            <person name="Goodwin L."/>
            <person name="Pennacchio L."/>
            <person name="Nolan M."/>
            <person name="Cook A.M."/>
            <person name="Kjelleberg S."/>
            <person name="Thomas T."/>
        </authorList>
    </citation>
    <scope>NUCLEOTIDE SEQUENCE [LARGE SCALE GENOMIC DNA]</scope>
    <source>
        <strain evidence="8">DS-1 / DSM 13023 / NCIMB 13966</strain>
    </source>
</reference>
<keyword evidence="8" id="KW-1185">Reference proteome</keyword>
<dbReference type="Proteomes" id="UP000006377">
    <property type="component" value="Chromosome"/>
</dbReference>
<sequence length="366" mass="40027">MSESLIIALVALLAAGLGAALGLFLKSRRNGAEDAVTALARQQTELMGRIAAMAETQAQTRVELTTTLNDRLEQVSLRMGQSLEATAQKTAETLGTLTTRLSVIDEAQKNITDLSTQVVGLQDILANRQARGAFGEVQLNDIVCNALPPSAYGFQTTLSNGTRADCVIHLPNPPGSIAIDAKFPLDAYHMLRNAKDDAERTIAQRQFRSDLTKHVNAIAEKYIVPGETAESALMFLPSEAVYAELHANFGDVVNRSYQARVWIVSPTTLMATLNTVRAVLKDVEMRKQAGVIQKYVGLLMQDVTRLDGRVGNLQRHFEQAEKDIGEIRKSTDSITRRGEKIQEVELGEEETSVPLPPKMTTDLLTN</sequence>